<name>A0A6J5X8Z1_PRUAR</name>
<dbReference type="EMBL" id="CAEKKB010000004">
    <property type="protein sequence ID" value="CAB4308445.1"/>
    <property type="molecule type" value="Genomic_DNA"/>
</dbReference>
<dbReference type="PANTHER" id="PTHR31672:SF13">
    <property type="entry name" value="F-BOX PROTEIN CPR30-LIKE"/>
    <property type="match status" value="1"/>
</dbReference>
<dbReference type="PANTHER" id="PTHR31672">
    <property type="entry name" value="BNACNNG10540D PROTEIN"/>
    <property type="match status" value="1"/>
</dbReference>
<evidence type="ECO:0000313" key="2">
    <source>
        <dbReference type="Proteomes" id="UP000507245"/>
    </source>
</evidence>
<reference evidence="2" key="1">
    <citation type="journal article" date="2020" name="Genome Biol.">
        <title>Gamete binning: chromosome-level and haplotype-resolved genome assembly enabled by high-throughput single-cell sequencing of gamete genomes.</title>
        <authorList>
            <person name="Campoy J.A."/>
            <person name="Sun H."/>
            <person name="Goel M."/>
            <person name="Jiao W.-B."/>
            <person name="Folz-Donahue K."/>
            <person name="Wang N."/>
            <person name="Rubio M."/>
            <person name="Liu C."/>
            <person name="Kukat C."/>
            <person name="Ruiz D."/>
            <person name="Huettel B."/>
            <person name="Schneeberger K."/>
        </authorList>
    </citation>
    <scope>NUCLEOTIDE SEQUENCE [LARGE SCALE GENOMIC DNA]</scope>
    <source>
        <strain evidence="2">cv. Rojo Pasion</strain>
    </source>
</reference>
<gene>
    <name evidence="1" type="ORF">ORAREDHAP_LOCUS27888</name>
</gene>
<dbReference type="OrthoDB" id="1924677at2759"/>
<sequence>MIINQSFIHPHLSPTVDFANQNDIHLLLLHKISGSCSLTYYQNKVIHKIEFPIAAKKNFGNSHLLVGGTCDGIICLADDIPSYAYNFFIRNPTIRKLVTLPRPGITSRSHGRNNASLGSGFDAMTNDYKVVRLVTLLEEDEQPTLAEVYSLATGTCSNLGCVSPASLTTKTESDEEEALTEPSKFILRNGDLGGSHMIGVVWPRDLPE</sequence>
<accession>A0A6J5X8Z1</accession>
<evidence type="ECO:0000313" key="1">
    <source>
        <dbReference type="EMBL" id="CAB4308445.1"/>
    </source>
</evidence>
<dbReference type="Proteomes" id="UP000507245">
    <property type="component" value="Unassembled WGS sequence"/>
</dbReference>
<dbReference type="AlphaFoldDB" id="A0A6J5X8Z1"/>
<proteinExistence type="predicted"/>
<organism evidence="1 2">
    <name type="scientific">Prunus armeniaca</name>
    <name type="common">Apricot</name>
    <name type="synonym">Armeniaca vulgaris</name>
    <dbReference type="NCBI Taxonomy" id="36596"/>
    <lineage>
        <taxon>Eukaryota</taxon>
        <taxon>Viridiplantae</taxon>
        <taxon>Streptophyta</taxon>
        <taxon>Embryophyta</taxon>
        <taxon>Tracheophyta</taxon>
        <taxon>Spermatophyta</taxon>
        <taxon>Magnoliopsida</taxon>
        <taxon>eudicotyledons</taxon>
        <taxon>Gunneridae</taxon>
        <taxon>Pentapetalae</taxon>
        <taxon>rosids</taxon>
        <taxon>fabids</taxon>
        <taxon>Rosales</taxon>
        <taxon>Rosaceae</taxon>
        <taxon>Amygdaloideae</taxon>
        <taxon>Amygdaleae</taxon>
        <taxon>Prunus</taxon>
    </lineage>
</organism>
<protein>
    <submittedName>
        <fullName evidence="1">Uncharacterized protein</fullName>
    </submittedName>
</protein>
<keyword evidence="2" id="KW-1185">Reference proteome</keyword>
<dbReference type="InterPro" id="IPR050796">
    <property type="entry name" value="SCF_F-box_component"/>
</dbReference>